<name>A0A1M5ZU97_9FIRM</name>
<comment type="similarity">
    <text evidence="1">Belongs to the IS150/IS1296 orfA family.</text>
</comment>
<dbReference type="EMBL" id="FQXJ01000015">
    <property type="protein sequence ID" value="SHI27820.1"/>
    <property type="molecule type" value="Genomic_DNA"/>
</dbReference>
<dbReference type="PANTHER" id="PTHR33795:SF1">
    <property type="entry name" value="INSERTION ELEMENT IS150 PROTEIN INSJ"/>
    <property type="match status" value="1"/>
</dbReference>
<evidence type="ECO:0000259" key="2">
    <source>
        <dbReference type="Pfam" id="PF13518"/>
    </source>
</evidence>
<dbReference type="InterPro" id="IPR036388">
    <property type="entry name" value="WH-like_DNA-bd_sf"/>
</dbReference>
<evidence type="ECO:0000313" key="3">
    <source>
        <dbReference type="EMBL" id="SHI27820.1"/>
    </source>
</evidence>
<protein>
    <submittedName>
        <fullName evidence="3">Helix-turn-helix domain-containing protein</fullName>
    </submittedName>
</protein>
<dbReference type="OrthoDB" id="9797531at2"/>
<dbReference type="STRING" id="1121420.SAMN02746098_03674"/>
<reference evidence="4" key="1">
    <citation type="submission" date="2016-11" db="EMBL/GenBank/DDBJ databases">
        <authorList>
            <person name="Varghese N."/>
            <person name="Submissions S."/>
        </authorList>
    </citation>
    <scope>NUCLEOTIDE SEQUENCE [LARGE SCALE GENOMIC DNA]</scope>
    <source>
        <strain evidence="4">DSM 15449</strain>
    </source>
</reference>
<dbReference type="Pfam" id="PF13518">
    <property type="entry name" value="HTH_28"/>
    <property type="match status" value="1"/>
</dbReference>
<keyword evidence="4" id="KW-1185">Reference proteome</keyword>
<feature type="domain" description="Insertion element IS150 protein InsJ-like helix-turn-helix" evidence="2">
    <location>
        <begin position="11"/>
        <end position="58"/>
    </location>
</feature>
<dbReference type="Proteomes" id="UP000183954">
    <property type="component" value="Unassembled WGS sequence"/>
</dbReference>
<evidence type="ECO:0000256" key="1">
    <source>
        <dbReference type="ARBA" id="ARBA00038232"/>
    </source>
</evidence>
<dbReference type="PANTHER" id="PTHR33795">
    <property type="entry name" value="INSERTION ELEMENT IS150 PROTEIN INSJ"/>
    <property type="match status" value="1"/>
</dbReference>
<dbReference type="RefSeq" id="WP_073031164.1">
    <property type="nucleotide sequence ID" value="NZ_FQXJ01000015.1"/>
</dbReference>
<organism evidence="3 4">
    <name type="scientific">Desulfosporosinus lacus DSM 15449</name>
    <dbReference type="NCBI Taxonomy" id="1121420"/>
    <lineage>
        <taxon>Bacteria</taxon>
        <taxon>Bacillati</taxon>
        <taxon>Bacillota</taxon>
        <taxon>Clostridia</taxon>
        <taxon>Eubacteriales</taxon>
        <taxon>Desulfitobacteriaceae</taxon>
        <taxon>Desulfosporosinus</taxon>
    </lineage>
</organism>
<dbReference type="InterPro" id="IPR055247">
    <property type="entry name" value="InsJ-like_HTH"/>
</dbReference>
<proteinExistence type="inferred from homology"/>
<gene>
    <name evidence="3" type="ORF">SAMN02746098_03674</name>
</gene>
<accession>A0A1M5ZU97</accession>
<dbReference type="InterPro" id="IPR010921">
    <property type="entry name" value="Trp_repressor/repl_initiator"/>
</dbReference>
<dbReference type="SUPFAM" id="SSF48295">
    <property type="entry name" value="TrpR-like"/>
    <property type="match status" value="2"/>
</dbReference>
<dbReference type="InterPro" id="IPR052057">
    <property type="entry name" value="IS150/IS1296_orfA-like"/>
</dbReference>
<dbReference type="GO" id="GO:0043565">
    <property type="term" value="F:sequence-specific DNA binding"/>
    <property type="evidence" value="ECO:0007669"/>
    <property type="project" value="InterPro"/>
</dbReference>
<evidence type="ECO:0000313" key="4">
    <source>
        <dbReference type="Proteomes" id="UP000183954"/>
    </source>
</evidence>
<sequence length="132" mass="15077">MSQKGKIPAEEKMRIVELYLSGKVRYSSACREAGVDKATFRKWLSRYKTEGPSGFLPKENNRKYTKETKLSAVLDYLAGQGSMLEICEKYGVKHPRWRYFIVNALIVLKSNHPLNGWSGDFDIKGVKSQQLS</sequence>
<dbReference type="AlphaFoldDB" id="A0A1M5ZU97"/>
<dbReference type="Gene3D" id="1.10.10.10">
    <property type="entry name" value="Winged helix-like DNA-binding domain superfamily/Winged helix DNA-binding domain"/>
    <property type="match status" value="2"/>
</dbReference>